<dbReference type="AlphaFoldDB" id="A0A430QA63"/>
<sequence length="443" mass="49442">LSFPSNFCNRITFRPGDRVTVWQEKFYCPHCINQVCCSATVGSVPSKNLLQTPLSVTDDEGCVSASDMASSQYIHEQLIEMNQPQNDFSCISSAGLPQKSRSILRKPVIEQNGLHASKEKGYLSTDSGLGERLCESLCGRVPSSNYGRYLNQSYIQLSNQIPIPNNDRYKRNVSTTTLNNSSQPRQFHLPDGGKSRFLPPGTKIYATLFGRSASSAISPLYNTYTSTPRSTNTTSTATNNCRPDIIISRSLNKPFALSAFNLHDDNLKTDKLSLSTTTSTKKITRILSNTTDDNNNYNDNINGDHTSQLTSKSHRTYMDDISQSGPILLNDRNITLETRKLACLPAGQERDKSTPRPIERYDWPAPPASGVVLAELMRERRQRRREQARLSGTQFSGDIDDLESQEALSIDYSFDGIPDTTDHSVEHIGIGQVSPFSFFEMFY</sequence>
<name>A0A430QA63_SCHBO</name>
<evidence type="ECO:0000313" key="2">
    <source>
        <dbReference type="Proteomes" id="UP000290809"/>
    </source>
</evidence>
<dbReference type="EMBL" id="QMKO01002149">
    <property type="protein sequence ID" value="RTG84563.1"/>
    <property type="molecule type" value="Genomic_DNA"/>
</dbReference>
<dbReference type="Proteomes" id="UP000290809">
    <property type="component" value="Unassembled WGS sequence"/>
</dbReference>
<proteinExistence type="predicted"/>
<comment type="caution">
    <text evidence="1">The sequence shown here is derived from an EMBL/GenBank/DDBJ whole genome shotgun (WGS) entry which is preliminary data.</text>
</comment>
<dbReference type="STRING" id="6184.A0A430QA63"/>
<evidence type="ECO:0000313" key="1">
    <source>
        <dbReference type="EMBL" id="RTG84563.1"/>
    </source>
</evidence>
<gene>
    <name evidence="1" type="ORF">DC041_0000741</name>
</gene>
<protein>
    <submittedName>
        <fullName evidence="1">Actin-binding LIM protein</fullName>
    </submittedName>
</protein>
<accession>A0A430QA63</accession>
<keyword evidence="2" id="KW-1185">Reference proteome</keyword>
<reference evidence="1 2" key="1">
    <citation type="journal article" date="2019" name="PLoS Pathog.">
        <title>Genome sequence of the bovine parasite Schistosoma bovis Tanzania.</title>
        <authorList>
            <person name="Oey H."/>
            <person name="Zakrzewski M."/>
            <person name="Gobert G."/>
            <person name="Gravermann K."/>
            <person name="Stoye J."/>
            <person name="Jones M."/>
            <person name="Mcmanus D."/>
            <person name="Krause L."/>
        </authorList>
    </citation>
    <scope>NUCLEOTIDE SEQUENCE [LARGE SCALE GENOMIC DNA]</scope>
    <source>
        <strain evidence="1 2">TAN1997</strain>
    </source>
</reference>
<feature type="non-terminal residue" evidence="1">
    <location>
        <position position="1"/>
    </location>
</feature>
<organism evidence="1 2">
    <name type="scientific">Schistosoma bovis</name>
    <name type="common">Blood fluke</name>
    <dbReference type="NCBI Taxonomy" id="6184"/>
    <lineage>
        <taxon>Eukaryota</taxon>
        <taxon>Metazoa</taxon>
        <taxon>Spiralia</taxon>
        <taxon>Lophotrochozoa</taxon>
        <taxon>Platyhelminthes</taxon>
        <taxon>Trematoda</taxon>
        <taxon>Digenea</taxon>
        <taxon>Strigeidida</taxon>
        <taxon>Schistosomatoidea</taxon>
        <taxon>Schistosomatidae</taxon>
        <taxon>Schistosoma</taxon>
    </lineage>
</organism>